<keyword evidence="3" id="KW-1185">Reference proteome</keyword>
<evidence type="ECO:0000313" key="2">
    <source>
        <dbReference type="EMBL" id="KAI5060726.1"/>
    </source>
</evidence>
<reference evidence="2" key="1">
    <citation type="submission" date="2021-01" db="EMBL/GenBank/DDBJ databases">
        <title>Adiantum capillus-veneris genome.</title>
        <authorList>
            <person name="Fang Y."/>
            <person name="Liao Q."/>
        </authorList>
    </citation>
    <scope>NUCLEOTIDE SEQUENCE</scope>
    <source>
        <strain evidence="2">H3</strain>
        <tissue evidence="2">Leaf</tissue>
    </source>
</reference>
<comment type="caution">
    <text evidence="2">The sequence shown here is derived from an EMBL/GenBank/DDBJ whole genome shotgun (WGS) entry which is preliminary data.</text>
</comment>
<evidence type="ECO:0000313" key="3">
    <source>
        <dbReference type="Proteomes" id="UP000886520"/>
    </source>
</evidence>
<feature type="compositionally biased region" description="Gly residues" evidence="1">
    <location>
        <begin position="89"/>
        <end position="110"/>
    </location>
</feature>
<dbReference type="EMBL" id="JABFUD020000024">
    <property type="protein sequence ID" value="KAI5060726.1"/>
    <property type="molecule type" value="Genomic_DNA"/>
</dbReference>
<feature type="region of interest" description="Disordered" evidence="1">
    <location>
        <begin position="85"/>
        <end position="110"/>
    </location>
</feature>
<evidence type="ECO:0000256" key="1">
    <source>
        <dbReference type="SAM" id="MobiDB-lite"/>
    </source>
</evidence>
<dbReference type="Proteomes" id="UP000886520">
    <property type="component" value="Chromosome 24"/>
</dbReference>
<organism evidence="2 3">
    <name type="scientific">Adiantum capillus-veneris</name>
    <name type="common">Maidenhair fern</name>
    <dbReference type="NCBI Taxonomy" id="13818"/>
    <lineage>
        <taxon>Eukaryota</taxon>
        <taxon>Viridiplantae</taxon>
        <taxon>Streptophyta</taxon>
        <taxon>Embryophyta</taxon>
        <taxon>Tracheophyta</taxon>
        <taxon>Polypodiopsida</taxon>
        <taxon>Polypodiidae</taxon>
        <taxon>Polypodiales</taxon>
        <taxon>Pteridineae</taxon>
        <taxon>Pteridaceae</taxon>
        <taxon>Vittarioideae</taxon>
        <taxon>Adiantum</taxon>
    </lineage>
</organism>
<gene>
    <name evidence="2" type="ORF">GOP47_0025146</name>
</gene>
<sequence length="110" mass="12575">MNSALMACMLMAFNRSCWREDSILLRRRTAKYGEAEWYDGGSVQVEYRRSFCPELCELSRLRLRRSCWREDSILLRRRTAKYGEAEWYDGGGNGDGGRDGAGVGADHGKL</sequence>
<dbReference type="AlphaFoldDB" id="A0A9D4U349"/>
<proteinExistence type="predicted"/>
<name>A0A9D4U349_ADICA</name>
<protein>
    <submittedName>
        <fullName evidence="2">Uncharacterized protein</fullName>
    </submittedName>
</protein>
<accession>A0A9D4U349</accession>